<keyword evidence="1 7" id="KW-0678">Repressor</keyword>
<dbReference type="InterPro" id="IPR005144">
    <property type="entry name" value="ATP-cone_dom"/>
</dbReference>
<dbReference type="InterPro" id="IPR055173">
    <property type="entry name" value="NrdR-like_N"/>
</dbReference>
<dbReference type="PANTHER" id="PTHR30455">
    <property type="entry name" value="TRANSCRIPTIONAL REPRESSOR NRDR"/>
    <property type="match status" value="1"/>
</dbReference>
<accession>A0A2M8QDG1</accession>
<evidence type="ECO:0000313" key="9">
    <source>
        <dbReference type="EMBL" id="PJF47830.1"/>
    </source>
</evidence>
<dbReference type="Pfam" id="PF22811">
    <property type="entry name" value="Zn_ribbon_NrdR"/>
    <property type="match status" value="1"/>
</dbReference>
<dbReference type="PANTHER" id="PTHR30455:SF2">
    <property type="entry name" value="TRANSCRIPTIONAL REPRESSOR NRDR"/>
    <property type="match status" value="1"/>
</dbReference>
<dbReference type="HAMAP" id="MF_00440">
    <property type="entry name" value="NrdR"/>
    <property type="match status" value="1"/>
</dbReference>
<dbReference type="Pfam" id="PF03477">
    <property type="entry name" value="ATP-cone"/>
    <property type="match status" value="1"/>
</dbReference>
<comment type="function">
    <text evidence="7">Negatively regulates transcription of bacterial ribonucleotide reductase nrd genes and operons by binding to NrdR-boxes.</text>
</comment>
<dbReference type="GO" id="GO:0005524">
    <property type="term" value="F:ATP binding"/>
    <property type="evidence" value="ECO:0007669"/>
    <property type="project" value="UniProtKB-UniRule"/>
</dbReference>
<reference evidence="9 10" key="1">
    <citation type="submission" date="2017-11" db="EMBL/GenBank/DDBJ databases">
        <title>Evolution of Phototrophy in the Chloroflexi Phylum Driven by Horizontal Gene Transfer.</title>
        <authorList>
            <person name="Ward L.M."/>
            <person name="Hemp J."/>
            <person name="Shih P.M."/>
            <person name="Mcglynn S.E."/>
            <person name="Fischer W."/>
        </authorList>
    </citation>
    <scope>NUCLEOTIDE SEQUENCE [LARGE SCALE GENOMIC DNA]</scope>
    <source>
        <strain evidence="9">JP3_7</strain>
    </source>
</reference>
<keyword evidence="2 7" id="KW-0547">Nucleotide-binding</keyword>
<keyword evidence="3 7" id="KW-0067">ATP-binding</keyword>
<dbReference type="GO" id="GO:0045892">
    <property type="term" value="P:negative regulation of DNA-templated transcription"/>
    <property type="evidence" value="ECO:0007669"/>
    <property type="project" value="UniProtKB-UniRule"/>
</dbReference>
<evidence type="ECO:0000256" key="6">
    <source>
        <dbReference type="ARBA" id="ARBA00023163"/>
    </source>
</evidence>
<comment type="caution">
    <text evidence="7">Lacks conserved residue(s) required for the propagation of feature annotation.</text>
</comment>
<dbReference type="GO" id="GO:0008270">
    <property type="term" value="F:zinc ion binding"/>
    <property type="evidence" value="ECO:0007669"/>
    <property type="project" value="InterPro"/>
</dbReference>
<evidence type="ECO:0000256" key="1">
    <source>
        <dbReference type="ARBA" id="ARBA00022491"/>
    </source>
</evidence>
<dbReference type="PROSITE" id="PS51161">
    <property type="entry name" value="ATP_CONE"/>
    <property type="match status" value="1"/>
</dbReference>
<dbReference type="Proteomes" id="UP000230790">
    <property type="component" value="Unassembled WGS sequence"/>
</dbReference>
<organism evidence="9 10">
    <name type="scientific">Candidatus Thermofonsia Clade 3 bacterium</name>
    <dbReference type="NCBI Taxonomy" id="2364212"/>
    <lineage>
        <taxon>Bacteria</taxon>
        <taxon>Bacillati</taxon>
        <taxon>Chloroflexota</taxon>
        <taxon>Candidatus Thermofontia</taxon>
        <taxon>Candidatus Thermofonsia Clade 3</taxon>
    </lineage>
</organism>
<gene>
    <name evidence="7" type="primary">nrdR</name>
    <name evidence="9" type="ORF">CUN48_06505</name>
</gene>
<proteinExistence type="inferred from homology"/>
<dbReference type="InterPro" id="IPR003796">
    <property type="entry name" value="RNR_NrdR-like"/>
</dbReference>
<protein>
    <recommendedName>
        <fullName evidence="7">Transcriptional repressor NrdR</fullName>
    </recommendedName>
</protein>
<keyword evidence="4 7" id="KW-0805">Transcription regulation</keyword>
<name>A0A2M8QDG1_9CHLR</name>
<comment type="similarity">
    <text evidence="7">Belongs to the NrdR family.</text>
</comment>
<evidence type="ECO:0000259" key="8">
    <source>
        <dbReference type="PROSITE" id="PS51161"/>
    </source>
</evidence>
<dbReference type="EMBL" id="PGTN01000033">
    <property type="protein sequence ID" value="PJF47830.1"/>
    <property type="molecule type" value="Genomic_DNA"/>
</dbReference>
<dbReference type="NCBIfam" id="TIGR00244">
    <property type="entry name" value="transcriptional regulator NrdR"/>
    <property type="match status" value="1"/>
</dbReference>
<evidence type="ECO:0000256" key="4">
    <source>
        <dbReference type="ARBA" id="ARBA00023015"/>
    </source>
</evidence>
<sequence length="150" mass="16866">MKCPSCASGDTHVIDTVREPSGGIRRRRSCRACGHRFTTIERVLETTPLVVKRGGRREAFNRDKILEGVRIACAKRPVAAQDIERLASQVEAQVFAMNVSEVPARAIGDMVLQGLRELDEVAYIRYAIVYLNLKDLESVKNEIERLLAER</sequence>
<comment type="caution">
    <text evidence="9">The sequence shown here is derived from an EMBL/GenBank/DDBJ whole genome shotgun (WGS) entry which is preliminary data.</text>
</comment>
<evidence type="ECO:0000313" key="10">
    <source>
        <dbReference type="Proteomes" id="UP000230790"/>
    </source>
</evidence>
<evidence type="ECO:0000256" key="7">
    <source>
        <dbReference type="HAMAP-Rule" id="MF_00440"/>
    </source>
</evidence>
<evidence type="ECO:0000256" key="2">
    <source>
        <dbReference type="ARBA" id="ARBA00022741"/>
    </source>
</evidence>
<dbReference type="AlphaFoldDB" id="A0A2M8QDG1"/>
<evidence type="ECO:0000256" key="3">
    <source>
        <dbReference type="ARBA" id="ARBA00022840"/>
    </source>
</evidence>
<keyword evidence="5 7" id="KW-0238">DNA-binding</keyword>
<evidence type="ECO:0000256" key="5">
    <source>
        <dbReference type="ARBA" id="ARBA00023125"/>
    </source>
</evidence>
<keyword evidence="6 7" id="KW-0804">Transcription</keyword>
<dbReference type="GO" id="GO:0003677">
    <property type="term" value="F:DNA binding"/>
    <property type="evidence" value="ECO:0007669"/>
    <property type="project" value="UniProtKB-KW"/>
</dbReference>
<feature type="domain" description="ATP-cone" evidence="8">
    <location>
        <begin position="48"/>
        <end position="138"/>
    </location>
</feature>